<organism evidence="1 2">
    <name type="scientific">Methanocalculus taiwanensis</name>
    <dbReference type="NCBI Taxonomy" id="106207"/>
    <lineage>
        <taxon>Archaea</taxon>
        <taxon>Methanobacteriati</taxon>
        <taxon>Methanobacteriota</taxon>
        <taxon>Stenosarchaea group</taxon>
        <taxon>Methanomicrobia</taxon>
        <taxon>Methanomicrobiales</taxon>
        <taxon>Methanocalculaceae</taxon>
        <taxon>Methanocalculus</taxon>
    </lineage>
</organism>
<reference evidence="1 2" key="1">
    <citation type="submission" date="2019-08" db="EMBL/GenBank/DDBJ databases">
        <authorList>
            <person name="Chen S.-C."/>
            <person name="Lai M.-C."/>
            <person name="You Y.-T."/>
        </authorList>
    </citation>
    <scope>NUCLEOTIDE SEQUENCE [LARGE SCALE GENOMIC DNA]</scope>
    <source>
        <strain evidence="1 2">P2F9704a</strain>
    </source>
</reference>
<name>A0ABD4TKB3_9EURY</name>
<sequence>MKATLFFADEKVKNAFNKLKTSSKSCDRELLTLLENAFDALSENAFCGVQVPKGLIPKTYRKRNGALKNLWKYNLNRSLRLLYTVASDGDTIVVIIEWLDHTANDRRFGYS</sequence>
<evidence type="ECO:0000313" key="2">
    <source>
        <dbReference type="Proteomes" id="UP001524383"/>
    </source>
</evidence>
<dbReference type="SUPFAM" id="SSF143011">
    <property type="entry name" value="RelE-like"/>
    <property type="match status" value="1"/>
</dbReference>
<evidence type="ECO:0008006" key="3">
    <source>
        <dbReference type="Google" id="ProtNLM"/>
    </source>
</evidence>
<keyword evidence="2" id="KW-1185">Reference proteome</keyword>
<comment type="caution">
    <text evidence="1">The sequence shown here is derived from an EMBL/GenBank/DDBJ whole genome shotgun (WGS) entry which is preliminary data.</text>
</comment>
<gene>
    <name evidence="1" type="ORF">FTO68_03050</name>
</gene>
<dbReference type="EMBL" id="VOTZ01000004">
    <property type="protein sequence ID" value="MCQ1537967.1"/>
    <property type="molecule type" value="Genomic_DNA"/>
</dbReference>
<proteinExistence type="predicted"/>
<evidence type="ECO:0000313" key="1">
    <source>
        <dbReference type="EMBL" id="MCQ1537967.1"/>
    </source>
</evidence>
<protein>
    <recommendedName>
        <fullName evidence="3">Type II toxin-antitoxin system RelE/ParE family toxin</fullName>
    </recommendedName>
</protein>
<dbReference type="AlphaFoldDB" id="A0ABD4TKB3"/>
<dbReference type="Proteomes" id="UP001524383">
    <property type="component" value="Unassembled WGS sequence"/>
</dbReference>
<dbReference type="InterPro" id="IPR035093">
    <property type="entry name" value="RelE/ParE_toxin_dom_sf"/>
</dbReference>
<dbReference type="RefSeq" id="WP_255331900.1">
    <property type="nucleotide sequence ID" value="NZ_VOTZ01000004.1"/>
</dbReference>
<accession>A0ABD4TKB3</accession>